<dbReference type="EMBL" id="JAFKMR010000013">
    <property type="protein sequence ID" value="MBN8743725.1"/>
    <property type="molecule type" value="Genomic_DNA"/>
</dbReference>
<dbReference type="CDD" id="cd11297">
    <property type="entry name" value="PIN_LabA-like_N_1"/>
    <property type="match status" value="1"/>
</dbReference>
<reference evidence="2" key="1">
    <citation type="submission" date="2021-02" db="EMBL/GenBank/DDBJ databases">
        <title>Thiocyanate and organic carbon inputs drive convergent selection for specific autotrophic Afipia and Thiobacillus strains within complex microbiomes.</title>
        <authorList>
            <person name="Huddy R.J."/>
            <person name="Sachdeva R."/>
            <person name="Kadzinga F."/>
            <person name="Kantor R.S."/>
            <person name="Harrison S.T.L."/>
            <person name="Banfield J.F."/>
        </authorList>
    </citation>
    <scope>NUCLEOTIDE SEQUENCE</scope>
    <source>
        <strain evidence="2">SCN18_13_7_16_R3_B_64_19</strain>
    </source>
</reference>
<protein>
    <submittedName>
        <fullName evidence="2">NYN domain-containing protein</fullName>
    </submittedName>
</protein>
<dbReference type="Proteomes" id="UP000664800">
    <property type="component" value="Unassembled WGS sequence"/>
</dbReference>
<dbReference type="InterPro" id="IPR041966">
    <property type="entry name" value="LOTUS-like"/>
</dbReference>
<dbReference type="Gene3D" id="3.30.420.610">
    <property type="entry name" value="LOTUS domain-like"/>
    <property type="match status" value="1"/>
</dbReference>
<dbReference type="PROSITE" id="PS51644">
    <property type="entry name" value="HTH_OST"/>
    <property type="match status" value="1"/>
</dbReference>
<dbReference type="PANTHER" id="PTHR35811">
    <property type="entry name" value="SLR1870 PROTEIN"/>
    <property type="match status" value="1"/>
</dbReference>
<proteinExistence type="predicted"/>
<dbReference type="Gene3D" id="3.40.50.1010">
    <property type="entry name" value="5'-nuclease"/>
    <property type="match status" value="1"/>
</dbReference>
<dbReference type="GO" id="GO:0004540">
    <property type="term" value="F:RNA nuclease activity"/>
    <property type="evidence" value="ECO:0007669"/>
    <property type="project" value="InterPro"/>
</dbReference>
<evidence type="ECO:0000313" key="3">
    <source>
        <dbReference type="Proteomes" id="UP000664800"/>
    </source>
</evidence>
<dbReference type="PANTHER" id="PTHR35811:SF1">
    <property type="entry name" value="HTH OST-TYPE DOMAIN-CONTAINING PROTEIN"/>
    <property type="match status" value="1"/>
</dbReference>
<sequence>MSHEPRIALLIDADNSPADMIDEVLDELAKEGVINIRRAYGNWKSPHLNAWAALLHDFAIQPIQQFDYTKGKNATDAAMIIDAMDLLYTKQLDGFGIVSSDSDFTPLVMRLRANGLKVYGFGEQKTPKPFINACSKFLYLENLRRPEDMPVATPAEVTASAAAPTGNGVPKTAPTRADAKTLRSDTRLVNLLRKAIEAAADDEGWAGLGAVGQHISKQASFDSRNYGYAKLSGLFQAIGLFDVRTHGKVLQVRDPRAVR</sequence>
<evidence type="ECO:0000313" key="2">
    <source>
        <dbReference type="EMBL" id="MBN8743725.1"/>
    </source>
</evidence>
<name>A0A8I1MVP2_THIA3</name>
<comment type="caution">
    <text evidence="2">The sequence shown here is derived from an EMBL/GenBank/DDBJ whole genome shotgun (WGS) entry which is preliminary data.</text>
</comment>
<dbReference type="InterPro" id="IPR025605">
    <property type="entry name" value="OST-HTH/LOTUS_dom"/>
</dbReference>
<dbReference type="Pfam" id="PF01936">
    <property type="entry name" value="NYN"/>
    <property type="match status" value="1"/>
</dbReference>
<dbReference type="InterPro" id="IPR021139">
    <property type="entry name" value="NYN"/>
</dbReference>
<dbReference type="AlphaFoldDB" id="A0A8I1MVP2"/>
<gene>
    <name evidence="2" type="ORF">J0I24_05390</name>
</gene>
<evidence type="ECO:0000259" key="1">
    <source>
        <dbReference type="PROSITE" id="PS51644"/>
    </source>
</evidence>
<dbReference type="Pfam" id="PF12872">
    <property type="entry name" value="OST-HTH"/>
    <property type="match status" value="1"/>
</dbReference>
<dbReference type="RefSeq" id="WP_276728872.1">
    <property type="nucleotide sequence ID" value="NZ_JAFKMR010000013.1"/>
</dbReference>
<dbReference type="CDD" id="cd10146">
    <property type="entry name" value="LabA_like_C"/>
    <property type="match status" value="1"/>
</dbReference>
<feature type="domain" description="HTH OST-type" evidence="1">
    <location>
        <begin position="184"/>
        <end position="256"/>
    </location>
</feature>
<organism evidence="2 3">
    <name type="scientific">Thiomonas arsenitoxydans (strain DSM 22701 / CIP 110005 / 3As)</name>
    <dbReference type="NCBI Taxonomy" id="426114"/>
    <lineage>
        <taxon>Bacteria</taxon>
        <taxon>Pseudomonadati</taxon>
        <taxon>Pseudomonadota</taxon>
        <taxon>Betaproteobacteria</taxon>
        <taxon>Burkholderiales</taxon>
        <taxon>Thiomonas</taxon>
    </lineage>
</organism>
<accession>A0A8I1MVP2</accession>